<evidence type="ECO:0000313" key="2">
    <source>
        <dbReference type="EMBL" id="GAH77421.1"/>
    </source>
</evidence>
<keyword evidence="1" id="KW-1133">Transmembrane helix</keyword>
<feature type="transmembrane region" description="Helical" evidence="1">
    <location>
        <begin position="6"/>
        <end position="24"/>
    </location>
</feature>
<feature type="transmembrane region" description="Helical" evidence="1">
    <location>
        <begin position="128"/>
        <end position="153"/>
    </location>
</feature>
<gene>
    <name evidence="2" type="ORF">S03H2_67691</name>
</gene>
<keyword evidence="1" id="KW-0812">Transmembrane</keyword>
<accession>X1I4U8</accession>
<dbReference type="EMBL" id="BARU01044371">
    <property type="protein sequence ID" value="GAH77421.1"/>
    <property type="molecule type" value="Genomic_DNA"/>
</dbReference>
<feature type="transmembrane region" description="Helical" evidence="1">
    <location>
        <begin position="36"/>
        <end position="57"/>
    </location>
</feature>
<reference evidence="2" key="1">
    <citation type="journal article" date="2014" name="Front. Microbiol.">
        <title>High frequency of phylogenetically diverse reductive dehalogenase-homologous genes in deep subseafloor sedimentary metagenomes.</title>
        <authorList>
            <person name="Kawai M."/>
            <person name="Futagami T."/>
            <person name="Toyoda A."/>
            <person name="Takaki Y."/>
            <person name="Nishi S."/>
            <person name="Hori S."/>
            <person name="Arai W."/>
            <person name="Tsubouchi T."/>
            <person name="Morono Y."/>
            <person name="Uchiyama I."/>
            <person name="Ito T."/>
            <person name="Fujiyama A."/>
            <person name="Inagaki F."/>
            <person name="Takami H."/>
        </authorList>
    </citation>
    <scope>NUCLEOTIDE SEQUENCE</scope>
    <source>
        <strain evidence="2">Expedition CK06-06</strain>
    </source>
</reference>
<comment type="caution">
    <text evidence="2">The sequence shown here is derived from an EMBL/GenBank/DDBJ whole genome shotgun (WGS) entry which is preliminary data.</text>
</comment>
<feature type="transmembrane region" description="Helical" evidence="1">
    <location>
        <begin position="63"/>
        <end position="84"/>
    </location>
</feature>
<dbReference type="PANTHER" id="PTHR32024:SF1">
    <property type="entry name" value="KTR SYSTEM POTASSIUM UPTAKE PROTEIN B"/>
    <property type="match status" value="1"/>
</dbReference>
<dbReference type="PANTHER" id="PTHR32024">
    <property type="entry name" value="TRK SYSTEM POTASSIUM UPTAKE PROTEIN TRKG-RELATED"/>
    <property type="match status" value="1"/>
</dbReference>
<keyword evidence="1" id="KW-0472">Membrane</keyword>
<protein>
    <recommendedName>
        <fullName evidence="3">Potassium channel domain-containing protein</fullName>
    </recommendedName>
</protein>
<feature type="non-terminal residue" evidence="2">
    <location>
        <position position="1"/>
    </location>
</feature>
<feature type="transmembrane region" description="Helical" evidence="1">
    <location>
        <begin position="96"/>
        <end position="116"/>
    </location>
</feature>
<sequence length="172" mass="18434">LRSRWFHFALAGAYAATVGMLYAGKVPEPAVWVRRAAQVAIVLSLVVRLVELNRFLATLRSPPALLFVGSFLTLIAVGTGLLLLPVATAPGEPPTSFTDALFTATSGVCVTGLVVVDTGTHWAPLGRYVILSLIQLGGLGLMTFGSVFALLLWRGMRVRESVMMQEVLSHDL</sequence>
<evidence type="ECO:0008006" key="3">
    <source>
        <dbReference type="Google" id="ProtNLM"/>
    </source>
</evidence>
<name>X1I4U8_9ZZZZ</name>
<evidence type="ECO:0000256" key="1">
    <source>
        <dbReference type="SAM" id="Phobius"/>
    </source>
</evidence>
<organism evidence="2">
    <name type="scientific">marine sediment metagenome</name>
    <dbReference type="NCBI Taxonomy" id="412755"/>
    <lineage>
        <taxon>unclassified sequences</taxon>
        <taxon>metagenomes</taxon>
        <taxon>ecological metagenomes</taxon>
    </lineage>
</organism>
<feature type="non-terminal residue" evidence="2">
    <location>
        <position position="172"/>
    </location>
</feature>
<dbReference type="AlphaFoldDB" id="X1I4U8"/>
<proteinExistence type="predicted"/>